<evidence type="ECO:0000313" key="2">
    <source>
        <dbReference type="Proteomes" id="UP001530377"/>
    </source>
</evidence>
<dbReference type="Proteomes" id="UP001530377">
    <property type="component" value="Unassembled WGS sequence"/>
</dbReference>
<evidence type="ECO:0000313" key="1">
    <source>
        <dbReference type="EMBL" id="KAL3822320.1"/>
    </source>
</evidence>
<reference evidence="1 2" key="1">
    <citation type="submission" date="2024-10" db="EMBL/GenBank/DDBJ databases">
        <title>Updated reference genomes for cyclostephanoid diatoms.</title>
        <authorList>
            <person name="Roberts W.R."/>
            <person name="Alverson A.J."/>
        </authorList>
    </citation>
    <scope>NUCLEOTIDE SEQUENCE [LARGE SCALE GENOMIC DNA]</scope>
    <source>
        <strain evidence="1 2">AJA228-03</strain>
    </source>
</reference>
<dbReference type="EMBL" id="JALLPB020000069">
    <property type="protein sequence ID" value="KAL3822320.1"/>
    <property type="molecule type" value="Genomic_DNA"/>
</dbReference>
<comment type="caution">
    <text evidence="1">The sequence shown here is derived from an EMBL/GenBank/DDBJ whole genome shotgun (WGS) entry which is preliminary data.</text>
</comment>
<dbReference type="AlphaFoldDB" id="A0ABD3SCQ9"/>
<keyword evidence="2" id="KW-1185">Reference proteome</keyword>
<protein>
    <submittedName>
        <fullName evidence="1">Uncharacterized protein</fullName>
    </submittedName>
</protein>
<sequence length="136" mass="14256">MLSSSSTTTLRCTGVPDADVVIRLLGEEKNKVGVGGGVGGGGFAPPIRELPRGQLVPPNWEANSSMLGEGRRGLVAFCYYRVGRSGGAMTPVYLVLRSSLDDDDGGGGICDFRDDVTDLEQQGRLVARGDNNIGGR</sequence>
<proteinExistence type="predicted"/>
<name>A0ABD3SCQ9_9STRA</name>
<accession>A0ABD3SCQ9</accession>
<organism evidence="1 2">
    <name type="scientific">Cyclostephanos tholiformis</name>
    <dbReference type="NCBI Taxonomy" id="382380"/>
    <lineage>
        <taxon>Eukaryota</taxon>
        <taxon>Sar</taxon>
        <taxon>Stramenopiles</taxon>
        <taxon>Ochrophyta</taxon>
        <taxon>Bacillariophyta</taxon>
        <taxon>Coscinodiscophyceae</taxon>
        <taxon>Thalassiosirophycidae</taxon>
        <taxon>Stephanodiscales</taxon>
        <taxon>Stephanodiscaceae</taxon>
        <taxon>Cyclostephanos</taxon>
    </lineage>
</organism>
<gene>
    <name evidence="1" type="ORF">ACHAXA_002635</name>
</gene>